<dbReference type="EMBL" id="FXTI01000003">
    <property type="protein sequence ID" value="SMO58322.1"/>
    <property type="molecule type" value="Genomic_DNA"/>
</dbReference>
<keyword evidence="1" id="KW-0175">Coiled coil</keyword>
<dbReference type="Proteomes" id="UP000315636">
    <property type="component" value="Unassembled WGS sequence"/>
</dbReference>
<name>A0A521CFZ3_9BACL</name>
<protein>
    <submittedName>
        <fullName evidence="2">Uncharacterized protein</fullName>
    </submittedName>
</protein>
<dbReference type="AlphaFoldDB" id="A0A521CFZ3"/>
<accession>A0A521CFZ3</accession>
<organism evidence="2 3">
    <name type="scientific">Melghirimyces algeriensis</name>
    <dbReference type="NCBI Taxonomy" id="910412"/>
    <lineage>
        <taxon>Bacteria</taxon>
        <taxon>Bacillati</taxon>
        <taxon>Bacillota</taxon>
        <taxon>Bacilli</taxon>
        <taxon>Bacillales</taxon>
        <taxon>Thermoactinomycetaceae</taxon>
        <taxon>Melghirimyces</taxon>
    </lineage>
</organism>
<gene>
    <name evidence="2" type="ORF">SAMN06264849_103342</name>
</gene>
<reference evidence="2 3" key="1">
    <citation type="submission" date="2017-05" db="EMBL/GenBank/DDBJ databases">
        <authorList>
            <person name="Varghese N."/>
            <person name="Submissions S."/>
        </authorList>
    </citation>
    <scope>NUCLEOTIDE SEQUENCE [LARGE SCALE GENOMIC DNA]</scope>
    <source>
        <strain evidence="2 3">DSM 45474</strain>
    </source>
</reference>
<evidence type="ECO:0000313" key="2">
    <source>
        <dbReference type="EMBL" id="SMO58322.1"/>
    </source>
</evidence>
<evidence type="ECO:0000256" key="1">
    <source>
        <dbReference type="SAM" id="Coils"/>
    </source>
</evidence>
<evidence type="ECO:0000313" key="3">
    <source>
        <dbReference type="Proteomes" id="UP000315636"/>
    </source>
</evidence>
<feature type="coiled-coil region" evidence="1">
    <location>
        <begin position="11"/>
        <end position="45"/>
    </location>
</feature>
<sequence length="59" mass="7009">MEQNDKQARLQSMLKEALQPLEEKLDAIQKEILDLKQEQSAIREMIQNQKKRPPYLSDK</sequence>
<keyword evidence="3" id="KW-1185">Reference proteome</keyword>
<proteinExistence type="predicted"/>
<dbReference type="RefSeq" id="WP_185956108.1">
    <property type="nucleotide sequence ID" value="NZ_FXTI01000003.1"/>
</dbReference>